<protein>
    <recommendedName>
        <fullName evidence="4">RING-type E3 ubiquitin transferase</fullName>
        <ecNumber evidence="4">2.3.2.27</ecNumber>
    </recommendedName>
</protein>
<dbReference type="OrthoDB" id="9984778at2759"/>
<keyword evidence="8 14" id="KW-0863">Zinc-finger</keyword>
<feature type="transmembrane region" description="Helical" evidence="15">
    <location>
        <begin position="20"/>
        <end position="46"/>
    </location>
</feature>
<evidence type="ECO:0000256" key="15">
    <source>
        <dbReference type="SAM" id="Phobius"/>
    </source>
</evidence>
<dbReference type="SMART" id="SM00184">
    <property type="entry name" value="RING"/>
    <property type="match status" value="1"/>
</dbReference>
<dbReference type="InterPro" id="IPR013083">
    <property type="entry name" value="Znf_RING/FYVE/PHD"/>
</dbReference>
<evidence type="ECO:0000256" key="8">
    <source>
        <dbReference type="ARBA" id="ARBA00022771"/>
    </source>
</evidence>
<proteinExistence type="inferred from homology"/>
<evidence type="ECO:0000256" key="13">
    <source>
        <dbReference type="ARBA" id="ARBA00024209"/>
    </source>
</evidence>
<comment type="similarity">
    <text evidence="13">Belongs to the RING-type zinc finger family. ATL subfamily.</text>
</comment>
<evidence type="ECO:0000256" key="4">
    <source>
        <dbReference type="ARBA" id="ARBA00012483"/>
    </source>
</evidence>
<keyword evidence="18" id="KW-1185">Reference proteome</keyword>
<evidence type="ECO:0000256" key="5">
    <source>
        <dbReference type="ARBA" id="ARBA00022679"/>
    </source>
</evidence>
<dbReference type="GO" id="GO:0008270">
    <property type="term" value="F:zinc ion binding"/>
    <property type="evidence" value="ECO:0007669"/>
    <property type="project" value="UniProtKB-KW"/>
</dbReference>
<accession>A0A0J8BCB1</accession>
<dbReference type="OMA" id="WFESHRT"/>
<keyword evidence="6 15" id="KW-0812">Transmembrane</keyword>
<evidence type="ECO:0000256" key="7">
    <source>
        <dbReference type="ARBA" id="ARBA00022723"/>
    </source>
</evidence>
<dbReference type="EC" id="2.3.2.27" evidence="4"/>
<keyword evidence="10" id="KW-0862">Zinc</keyword>
<evidence type="ECO:0000313" key="18">
    <source>
        <dbReference type="Proteomes" id="UP000035740"/>
    </source>
</evidence>
<dbReference type="PROSITE" id="PS50089">
    <property type="entry name" value="ZF_RING_2"/>
    <property type="match status" value="1"/>
</dbReference>
<dbReference type="Proteomes" id="UP000035740">
    <property type="component" value="Unassembled WGS sequence"/>
</dbReference>
<dbReference type="GO" id="GO:0016020">
    <property type="term" value="C:membrane"/>
    <property type="evidence" value="ECO:0007669"/>
    <property type="project" value="UniProtKB-SubCell"/>
</dbReference>
<dbReference type="SUPFAM" id="SSF57850">
    <property type="entry name" value="RING/U-box"/>
    <property type="match status" value="1"/>
</dbReference>
<dbReference type="AlphaFoldDB" id="A0A0J8BCB1"/>
<comment type="subcellular location">
    <subcellularLocation>
        <location evidence="2">Membrane</location>
        <topology evidence="2">Single-pass membrane protein</topology>
    </subcellularLocation>
</comment>
<evidence type="ECO:0000256" key="1">
    <source>
        <dbReference type="ARBA" id="ARBA00000900"/>
    </source>
</evidence>
<evidence type="ECO:0000256" key="6">
    <source>
        <dbReference type="ARBA" id="ARBA00022692"/>
    </source>
</evidence>
<keyword evidence="9" id="KW-0833">Ubl conjugation pathway</keyword>
<comment type="pathway">
    <text evidence="3">Protein modification; protein ubiquitination.</text>
</comment>
<evidence type="ECO:0000256" key="9">
    <source>
        <dbReference type="ARBA" id="ARBA00022786"/>
    </source>
</evidence>
<feature type="domain" description="RING-type" evidence="16">
    <location>
        <begin position="100"/>
        <end position="142"/>
    </location>
</feature>
<keyword evidence="5" id="KW-0808">Transferase</keyword>
<dbReference type="Gene3D" id="3.30.40.10">
    <property type="entry name" value="Zinc/RING finger domain, C3HC4 (zinc finger)"/>
    <property type="match status" value="1"/>
</dbReference>
<evidence type="ECO:0000313" key="17">
    <source>
        <dbReference type="EMBL" id="KMS97592.1"/>
    </source>
</evidence>
<dbReference type="InterPro" id="IPR001841">
    <property type="entry name" value="Znf_RING"/>
</dbReference>
<keyword evidence="11 15" id="KW-1133">Transmembrane helix</keyword>
<sequence>MSSESPIPEPPYPQDPTPPITLVLTILLLVMFFVGFFSIYFCRCFLENIVNSLNNRQTPNGTPINPTSLSHPGLDSNIVDSFPTFTYSSVKDYDKYGLECAICLCEFDDNHVLRFLTTCCHVFHKQCIDLWFASNKSCPVCRRNLDALDIKQSSEKIPNIVVDSSTTTSTMNNNGSDHEIANGNNNSTDDAITIVIEEDNVRHENEAIITSEGLSYNKENGKYCPYMNEKFPRSHSTGHSILRNRAKQDDDKYTLKLPEHIKETITRRHFVTLSCTTFGEYSNNSTRMHEGFGEISSCATKEDANKV</sequence>
<evidence type="ECO:0000256" key="11">
    <source>
        <dbReference type="ARBA" id="ARBA00022989"/>
    </source>
</evidence>
<comment type="catalytic activity">
    <reaction evidence="1">
        <text>S-ubiquitinyl-[E2 ubiquitin-conjugating enzyme]-L-cysteine + [acceptor protein]-L-lysine = [E2 ubiquitin-conjugating enzyme]-L-cysteine + N(6)-ubiquitinyl-[acceptor protein]-L-lysine.</text>
        <dbReference type="EC" id="2.3.2.27"/>
    </reaction>
</comment>
<reference evidence="17 18" key="1">
    <citation type="journal article" date="2014" name="Nature">
        <title>The genome of the recently domesticated crop plant sugar beet (Beta vulgaris).</title>
        <authorList>
            <person name="Dohm J.C."/>
            <person name="Minoche A.E."/>
            <person name="Holtgrawe D."/>
            <person name="Capella-Gutierrez S."/>
            <person name="Zakrzewski F."/>
            <person name="Tafer H."/>
            <person name="Rupp O."/>
            <person name="Sorensen T.R."/>
            <person name="Stracke R."/>
            <person name="Reinhardt R."/>
            <person name="Goesmann A."/>
            <person name="Kraft T."/>
            <person name="Schulz B."/>
            <person name="Stadler P.F."/>
            <person name="Schmidt T."/>
            <person name="Gabaldon T."/>
            <person name="Lehrach H."/>
            <person name="Weisshaar B."/>
            <person name="Himmelbauer H."/>
        </authorList>
    </citation>
    <scope>NUCLEOTIDE SEQUENCE [LARGE SCALE GENOMIC DNA]</scope>
    <source>
        <tissue evidence="17">Taproot</tissue>
    </source>
</reference>
<evidence type="ECO:0000259" key="16">
    <source>
        <dbReference type="PROSITE" id="PS50089"/>
    </source>
</evidence>
<gene>
    <name evidence="17" type="ORF">BVRB_5g125620</name>
</gene>
<evidence type="ECO:0000256" key="14">
    <source>
        <dbReference type="PROSITE-ProRule" id="PRU00175"/>
    </source>
</evidence>
<dbReference type="EMBL" id="KQ090304">
    <property type="protein sequence ID" value="KMS97592.1"/>
    <property type="molecule type" value="Genomic_DNA"/>
</dbReference>
<dbReference type="FunFam" id="3.30.40.10:FF:000187">
    <property type="entry name" value="E3 ubiquitin-protein ligase ATL6"/>
    <property type="match status" value="1"/>
</dbReference>
<dbReference type="Pfam" id="PF13639">
    <property type="entry name" value="zf-RING_2"/>
    <property type="match status" value="1"/>
</dbReference>
<dbReference type="Gramene" id="KMS97592">
    <property type="protein sequence ID" value="KMS97592"/>
    <property type="gene ID" value="BVRB_5g125620"/>
</dbReference>
<evidence type="ECO:0000256" key="12">
    <source>
        <dbReference type="ARBA" id="ARBA00023136"/>
    </source>
</evidence>
<evidence type="ECO:0000256" key="3">
    <source>
        <dbReference type="ARBA" id="ARBA00004906"/>
    </source>
</evidence>
<dbReference type="KEGG" id="bvg:104908172"/>
<evidence type="ECO:0000256" key="10">
    <source>
        <dbReference type="ARBA" id="ARBA00022833"/>
    </source>
</evidence>
<keyword evidence="7" id="KW-0479">Metal-binding</keyword>
<evidence type="ECO:0000256" key="2">
    <source>
        <dbReference type="ARBA" id="ARBA00004167"/>
    </source>
</evidence>
<dbReference type="GO" id="GO:0061630">
    <property type="term" value="F:ubiquitin protein ligase activity"/>
    <property type="evidence" value="ECO:0007669"/>
    <property type="project" value="UniProtKB-EC"/>
</dbReference>
<organism evidence="17 18">
    <name type="scientific">Beta vulgaris subsp. vulgaris</name>
    <name type="common">Beet</name>
    <dbReference type="NCBI Taxonomy" id="3555"/>
    <lineage>
        <taxon>Eukaryota</taxon>
        <taxon>Viridiplantae</taxon>
        <taxon>Streptophyta</taxon>
        <taxon>Embryophyta</taxon>
        <taxon>Tracheophyta</taxon>
        <taxon>Spermatophyta</taxon>
        <taxon>Magnoliopsida</taxon>
        <taxon>eudicotyledons</taxon>
        <taxon>Gunneridae</taxon>
        <taxon>Pentapetalae</taxon>
        <taxon>Caryophyllales</taxon>
        <taxon>Chenopodiaceae</taxon>
        <taxon>Betoideae</taxon>
        <taxon>Beta</taxon>
    </lineage>
</organism>
<dbReference type="eggNOG" id="KOG0800">
    <property type="taxonomic scope" value="Eukaryota"/>
</dbReference>
<dbReference type="PANTHER" id="PTHR14155">
    <property type="entry name" value="RING FINGER DOMAIN-CONTAINING"/>
    <property type="match status" value="1"/>
</dbReference>
<dbReference type="PANTHER" id="PTHR14155:SF521">
    <property type="entry name" value="RING-H2 FINGER PROTEIN ATL30"/>
    <property type="match status" value="1"/>
</dbReference>
<dbReference type="InterPro" id="IPR053238">
    <property type="entry name" value="RING-H2_zinc_finger"/>
</dbReference>
<keyword evidence="12 15" id="KW-0472">Membrane</keyword>
<name>A0A0J8BCB1_BETVV</name>